<dbReference type="InterPro" id="IPR021613">
    <property type="entry name" value="Receptor_IA-2_dom"/>
</dbReference>
<keyword evidence="17" id="KW-1185">Reference proteome</keyword>
<proteinExistence type="inferred from homology"/>
<dbReference type="Proteomes" id="UP000575029">
    <property type="component" value="Unassembled WGS sequence"/>
</dbReference>
<gene>
    <name evidence="16" type="primary">Ptprn</name>
    <name evidence="16" type="ORF">GRAPIC_R13696</name>
</gene>
<dbReference type="InterPro" id="IPR000387">
    <property type="entry name" value="Tyr_Pase_dom"/>
</dbReference>
<dbReference type="GO" id="GO:0030141">
    <property type="term" value="C:secretory granule"/>
    <property type="evidence" value="ECO:0007669"/>
    <property type="project" value="InterPro"/>
</dbReference>
<dbReference type="PROSITE" id="PS50055">
    <property type="entry name" value="TYR_PHOSPHATASE_PTP"/>
    <property type="match status" value="1"/>
</dbReference>
<evidence type="ECO:0000256" key="10">
    <source>
        <dbReference type="ARBA" id="ARBA00025723"/>
    </source>
</evidence>
<dbReference type="PANTHER" id="PTHR46106:SF1">
    <property type="entry name" value="RECEPTOR-TYPE TYROSINE-PROTEIN PHOSPHATASE-LIKE N"/>
    <property type="match status" value="1"/>
</dbReference>
<feature type="compositionally biased region" description="Polar residues" evidence="12">
    <location>
        <begin position="181"/>
        <end position="193"/>
    </location>
</feature>
<evidence type="ECO:0000256" key="1">
    <source>
        <dbReference type="ARBA" id="ARBA00004212"/>
    </source>
</evidence>
<keyword evidence="9" id="KW-0968">Cytoplasmic vesicle</keyword>
<evidence type="ECO:0000259" key="15">
    <source>
        <dbReference type="PROSITE" id="PS50056"/>
    </source>
</evidence>
<keyword evidence="7" id="KW-0675">Receptor</keyword>
<dbReference type="PANTHER" id="PTHR46106">
    <property type="entry name" value="IA-2 PROTEIN TYROSINE PHOSPHATASE, ISOFORM C"/>
    <property type="match status" value="1"/>
</dbReference>
<dbReference type="SMART" id="SM01305">
    <property type="entry name" value="RESP18"/>
    <property type="match status" value="1"/>
</dbReference>
<keyword evidence="6 13" id="KW-0472">Membrane</keyword>
<dbReference type="GO" id="GO:0035773">
    <property type="term" value="P:insulin secretion involved in cellular response to glucose stimulus"/>
    <property type="evidence" value="ECO:0007669"/>
    <property type="project" value="TreeGrafter"/>
</dbReference>
<name>A0A7K6ERE6_9PASS</name>
<feature type="compositionally biased region" description="Low complexity" evidence="12">
    <location>
        <begin position="607"/>
        <end position="632"/>
    </location>
</feature>
<dbReference type="Pfam" id="PF14948">
    <property type="entry name" value="RESP18"/>
    <property type="match status" value="1"/>
</dbReference>
<dbReference type="PROSITE" id="PS50056">
    <property type="entry name" value="TYR_PHOSPHATASE_2"/>
    <property type="match status" value="1"/>
</dbReference>
<dbReference type="AlphaFoldDB" id="A0A7K6ERE6"/>
<reference evidence="16 17" key="1">
    <citation type="submission" date="2019-09" db="EMBL/GenBank/DDBJ databases">
        <title>Bird 10,000 Genomes (B10K) Project - Family phase.</title>
        <authorList>
            <person name="Zhang G."/>
        </authorList>
    </citation>
    <scope>NUCLEOTIDE SEQUENCE [LARGE SCALE GENOMIC DNA]</scope>
    <source>
        <strain evidence="16">B10K-DU-029-50</strain>
        <tissue evidence="16">Heart</tissue>
    </source>
</reference>
<feature type="transmembrane region" description="Helical" evidence="13">
    <location>
        <begin position="530"/>
        <end position="553"/>
    </location>
</feature>
<evidence type="ECO:0000256" key="5">
    <source>
        <dbReference type="ARBA" id="ARBA00023018"/>
    </source>
</evidence>
<dbReference type="EMBL" id="VZRM01006495">
    <property type="protein sequence ID" value="NWV40908.1"/>
    <property type="molecule type" value="Genomic_DNA"/>
</dbReference>
<evidence type="ECO:0000256" key="13">
    <source>
        <dbReference type="SAM" id="Phobius"/>
    </source>
</evidence>
<dbReference type="SMART" id="SM00404">
    <property type="entry name" value="PTPc_motif"/>
    <property type="match status" value="1"/>
</dbReference>
<evidence type="ECO:0000259" key="14">
    <source>
        <dbReference type="PROSITE" id="PS50055"/>
    </source>
</evidence>
<evidence type="ECO:0000256" key="6">
    <source>
        <dbReference type="ARBA" id="ARBA00023136"/>
    </source>
</evidence>
<dbReference type="InterPro" id="IPR003595">
    <property type="entry name" value="Tyr_Pase_cat"/>
</dbReference>
<dbReference type="InterPro" id="IPR000242">
    <property type="entry name" value="PTP_cat"/>
</dbReference>
<sequence length="869" mass="94970">GCLFDRRLCSPQEVCVQDGLFGQCQVGSVQDRPYFQVTSPVLQRLQDVLRHLMAQAGLSWQDGITQYVISQEMERIPRLRLPPSLEPGPPPYPGESPQRCLPSRFLPLRSEPRRAPLPPDSGLPAVQHLEQPPPLLLSPLVQRYLEHVLLPSPPQLGYEEALLNPYSYHKFGYQHGAHQHPSGSARQSSETSSLLGRIPAQTLFGAGSVPSYSGQPGMDGGHLFQDLGMLSLPREKAGRPDPASTRIQHSLQLPSDYRNMEDREQQAPLAAQPPSAQTDAALKRLASLLASYGLGLPELSPQQLSSLSTLLQLLQSSVPTAKRVGLQQGGAGGGAMPQVMEGDMQHGEEPVSPSSTVPPQKIPASSSPGDGTKGRAASSPTPQAEPQRRHSGDALSPGKQIVVEKSYTEMKDSRAQQGMRLPDEYGYIVTDQKPLGLAAGVRLLELLAKHLHLSTASFINISVVGPALTFRIRQNPQNFSLADVASQTEQVKGELEHELGLKIVQTGVGERNEAAAYSRPSRFGDGFHSVLLTFIALACVVVIAIAVSAAFCLRRHAKQREKERLAALGPEGAADTTFEYQELCRQHMAAKSLFGRSEAPAAPAETSRVSSVSSQFSDAPQHSPSSHSSTPSWCEEPVQSNMDISTGHMILAYMEDHLRNRDRLAKEWQALCAYQAEPSICSIAQSESNLKKNRNPDYVPYDHVRIKLKAESNPSRSDFINASPIIEHDPRMPAYIATQGPLSHTIADFWQASMVWEHGCTVIVMLSPLAENSVKQCDRYWPDEGSSLYHIYEATSVFCSDGAGRTGTYILVDMVLNRMAKGVKEIDIAATLEHIRDQRPGMVQTKDQFEFALTAVAEEVNAILKALPQ</sequence>
<keyword evidence="5" id="KW-0770">Synapse</keyword>
<dbReference type="InterPro" id="IPR033522">
    <property type="entry name" value="IA-2/IA-2_beta"/>
</dbReference>
<dbReference type="InterPro" id="IPR038112">
    <property type="entry name" value="Receptor_IA-2_ectodomain_sf"/>
</dbReference>
<dbReference type="Gene3D" id="3.90.190.10">
    <property type="entry name" value="Protein tyrosine phosphatase superfamily"/>
    <property type="match status" value="2"/>
</dbReference>
<keyword evidence="3" id="KW-0732">Signal</keyword>
<organism evidence="16 17">
    <name type="scientific">Grantiella picta</name>
    <dbReference type="NCBI Taxonomy" id="266360"/>
    <lineage>
        <taxon>Eukaryota</taxon>
        <taxon>Metazoa</taxon>
        <taxon>Chordata</taxon>
        <taxon>Craniata</taxon>
        <taxon>Vertebrata</taxon>
        <taxon>Euteleostomi</taxon>
        <taxon>Archelosauria</taxon>
        <taxon>Archosauria</taxon>
        <taxon>Dinosauria</taxon>
        <taxon>Saurischia</taxon>
        <taxon>Theropoda</taxon>
        <taxon>Coelurosauria</taxon>
        <taxon>Aves</taxon>
        <taxon>Neognathae</taxon>
        <taxon>Neoaves</taxon>
        <taxon>Telluraves</taxon>
        <taxon>Australaves</taxon>
        <taxon>Passeriformes</taxon>
        <taxon>Meliphagoidea</taxon>
        <taxon>Meliphagidae</taxon>
        <taxon>Grantiella</taxon>
    </lineage>
</organism>
<evidence type="ECO:0000256" key="2">
    <source>
        <dbReference type="ARBA" id="ARBA00022692"/>
    </source>
</evidence>
<protein>
    <submittedName>
        <fullName evidence="16">PTPRN protein</fullName>
    </submittedName>
</protein>
<evidence type="ECO:0000256" key="11">
    <source>
        <dbReference type="ARBA" id="ARBA00034103"/>
    </source>
</evidence>
<feature type="region of interest" description="Disordered" evidence="12">
    <location>
        <begin position="604"/>
        <end position="638"/>
    </location>
</feature>
<evidence type="ECO:0000313" key="17">
    <source>
        <dbReference type="Proteomes" id="UP000575029"/>
    </source>
</evidence>
<evidence type="ECO:0000256" key="7">
    <source>
        <dbReference type="ARBA" id="ARBA00023170"/>
    </source>
</evidence>
<evidence type="ECO:0000256" key="9">
    <source>
        <dbReference type="ARBA" id="ARBA00023329"/>
    </source>
</evidence>
<evidence type="ECO:0000256" key="3">
    <source>
        <dbReference type="ARBA" id="ARBA00022729"/>
    </source>
</evidence>
<feature type="non-terminal residue" evidence="16">
    <location>
        <position position="869"/>
    </location>
</feature>
<dbReference type="GO" id="GO:0051046">
    <property type="term" value="P:regulation of secretion"/>
    <property type="evidence" value="ECO:0007669"/>
    <property type="project" value="TreeGrafter"/>
</dbReference>
<comment type="subcellular location">
    <subcellularLocation>
        <location evidence="1">Cytoplasmic vesicle</location>
        <location evidence="1">Secretory vesicle membrane</location>
        <topology evidence="1">Single-pass type I membrane protein</topology>
    </subcellularLocation>
    <subcellularLocation>
        <location evidence="11">Synapse</location>
    </subcellularLocation>
</comment>
<dbReference type="InterPro" id="IPR029403">
    <property type="entry name" value="RESP18_dom"/>
</dbReference>
<evidence type="ECO:0000256" key="12">
    <source>
        <dbReference type="SAM" id="MobiDB-lite"/>
    </source>
</evidence>
<dbReference type="Pfam" id="PF00102">
    <property type="entry name" value="Y_phosphatase"/>
    <property type="match status" value="2"/>
</dbReference>
<feature type="domain" description="Tyrosine-protein phosphatase" evidence="14">
    <location>
        <begin position="664"/>
        <end position="859"/>
    </location>
</feature>
<feature type="region of interest" description="Disordered" evidence="12">
    <location>
        <begin position="324"/>
        <end position="400"/>
    </location>
</feature>
<keyword evidence="2 13" id="KW-0812">Transmembrane</keyword>
<dbReference type="GO" id="GO:0045202">
    <property type="term" value="C:synapse"/>
    <property type="evidence" value="ECO:0007669"/>
    <property type="project" value="UniProtKB-SubCell"/>
</dbReference>
<feature type="domain" description="Tyrosine specific protein phosphatases" evidence="15">
    <location>
        <begin position="774"/>
        <end position="850"/>
    </location>
</feature>
<evidence type="ECO:0000256" key="4">
    <source>
        <dbReference type="ARBA" id="ARBA00022989"/>
    </source>
</evidence>
<feature type="compositionally biased region" description="Low complexity" evidence="12">
    <location>
        <begin position="350"/>
        <end position="359"/>
    </location>
</feature>
<keyword evidence="4 13" id="KW-1133">Transmembrane helix</keyword>
<dbReference type="SUPFAM" id="SSF52799">
    <property type="entry name" value="(Phosphotyrosine protein) phosphatases II"/>
    <property type="match status" value="1"/>
</dbReference>
<keyword evidence="8" id="KW-0325">Glycoprotein</keyword>
<dbReference type="Gene3D" id="3.30.70.2470">
    <property type="entry name" value="Protein-tyrosine phosphatase receptor IA-2 ectodomain"/>
    <property type="match status" value="1"/>
</dbReference>
<feature type="non-terminal residue" evidence="16">
    <location>
        <position position="1"/>
    </location>
</feature>
<evidence type="ECO:0000256" key="8">
    <source>
        <dbReference type="ARBA" id="ARBA00023180"/>
    </source>
</evidence>
<accession>A0A7K6ERE6</accession>
<dbReference type="Pfam" id="PF11548">
    <property type="entry name" value="Receptor_IA-2"/>
    <property type="match status" value="1"/>
</dbReference>
<dbReference type="SMART" id="SM00194">
    <property type="entry name" value="PTPc"/>
    <property type="match status" value="1"/>
</dbReference>
<dbReference type="InterPro" id="IPR029021">
    <property type="entry name" value="Prot-tyrosine_phosphatase-like"/>
</dbReference>
<feature type="region of interest" description="Disordered" evidence="12">
    <location>
        <begin position="174"/>
        <end position="193"/>
    </location>
</feature>
<comment type="similarity">
    <text evidence="10">Belongs to the protein-tyrosine phosphatase family. Receptor class 8 subfamily.</text>
</comment>
<dbReference type="GO" id="GO:0030658">
    <property type="term" value="C:transport vesicle membrane"/>
    <property type="evidence" value="ECO:0007669"/>
    <property type="project" value="UniProtKB-SubCell"/>
</dbReference>
<evidence type="ECO:0000313" key="16">
    <source>
        <dbReference type="EMBL" id="NWV40908.1"/>
    </source>
</evidence>
<dbReference type="GO" id="GO:0004725">
    <property type="term" value="F:protein tyrosine phosphatase activity"/>
    <property type="evidence" value="ECO:0007669"/>
    <property type="project" value="InterPro"/>
</dbReference>
<comment type="caution">
    <text evidence="16">The sequence shown here is derived from an EMBL/GenBank/DDBJ whole genome shotgun (WGS) entry which is preliminary data.</text>
</comment>